<organism evidence="2 3">
    <name type="scientific">Knoellia subterranea KCTC 19937</name>
    <dbReference type="NCBI Taxonomy" id="1385521"/>
    <lineage>
        <taxon>Bacteria</taxon>
        <taxon>Bacillati</taxon>
        <taxon>Actinomycetota</taxon>
        <taxon>Actinomycetes</taxon>
        <taxon>Micrococcales</taxon>
        <taxon>Intrasporangiaceae</taxon>
        <taxon>Knoellia</taxon>
    </lineage>
</organism>
<dbReference type="GO" id="GO:0016787">
    <property type="term" value="F:hydrolase activity"/>
    <property type="evidence" value="ECO:0007669"/>
    <property type="project" value="UniProtKB-KW"/>
</dbReference>
<dbReference type="InterPro" id="IPR050266">
    <property type="entry name" value="AB_hydrolase_sf"/>
</dbReference>
<dbReference type="SUPFAM" id="SSF53474">
    <property type="entry name" value="alpha/beta-Hydrolases"/>
    <property type="match status" value="1"/>
</dbReference>
<keyword evidence="2" id="KW-0378">Hydrolase</keyword>
<proteinExistence type="predicted"/>
<dbReference type="PRINTS" id="PR00412">
    <property type="entry name" value="EPOXHYDRLASE"/>
</dbReference>
<feature type="domain" description="AB hydrolase-1" evidence="1">
    <location>
        <begin position="1"/>
        <end position="213"/>
    </location>
</feature>
<dbReference type="OrthoDB" id="27092at2"/>
<gene>
    <name evidence="2" type="ORF">N803_09010</name>
</gene>
<dbReference type="PANTHER" id="PTHR43798">
    <property type="entry name" value="MONOACYLGLYCEROL LIPASE"/>
    <property type="match status" value="1"/>
</dbReference>
<protein>
    <submittedName>
        <fullName evidence="2">Alpha/beta hydrolase</fullName>
    </submittedName>
</protein>
<dbReference type="InterPro" id="IPR000639">
    <property type="entry name" value="Epox_hydrolase-like"/>
</dbReference>
<dbReference type="InterPro" id="IPR000073">
    <property type="entry name" value="AB_hydrolase_1"/>
</dbReference>
<dbReference type="AlphaFoldDB" id="A0A0A0JQ20"/>
<reference evidence="2 3" key="1">
    <citation type="submission" date="2013-08" db="EMBL/GenBank/DDBJ databases">
        <title>The genome sequence of Knoellia subterranea.</title>
        <authorList>
            <person name="Zhu W."/>
            <person name="Wang G."/>
        </authorList>
    </citation>
    <scope>NUCLEOTIDE SEQUENCE [LARGE SCALE GENOMIC DNA]</scope>
    <source>
        <strain evidence="2 3">KCTC 19937</strain>
    </source>
</reference>
<evidence type="ECO:0000313" key="3">
    <source>
        <dbReference type="Proteomes" id="UP000030011"/>
    </source>
</evidence>
<dbReference type="PANTHER" id="PTHR43798:SF33">
    <property type="entry name" value="HYDROLASE, PUTATIVE (AFU_ORTHOLOGUE AFUA_2G14860)-RELATED"/>
    <property type="match status" value="1"/>
</dbReference>
<dbReference type="STRING" id="1385521.N803_09010"/>
<dbReference type="eggNOG" id="COG0596">
    <property type="taxonomic scope" value="Bacteria"/>
</dbReference>
<keyword evidence="3" id="KW-1185">Reference proteome</keyword>
<dbReference type="EMBL" id="AVPK01000002">
    <property type="protein sequence ID" value="KGN38844.1"/>
    <property type="molecule type" value="Genomic_DNA"/>
</dbReference>
<name>A0A0A0JQ20_9MICO</name>
<dbReference type="InterPro" id="IPR029058">
    <property type="entry name" value="AB_hydrolase_fold"/>
</dbReference>
<dbReference type="PRINTS" id="PR00111">
    <property type="entry name" value="ABHYDROLASE"/>
</dbReference>
<comment type="caution">
    <text evidence="2">The sequence shown here is derived from an EMBL/GenBank/DDBJ whole genome shotgun (WGS) entry which is preliminary data.</text>
</comment>
<dbReference type="GO" id="GO:0016020">
    <property type="term" value="C:membrane"/>
    <property type="evidence" value="ECO:0007669"/>
    <property type="project" value="TreeGrafter"/>
</dbReference>
<dbReference type="Proteomes" id="UP000030011">
    <property type="component" value="Unassembled WGS sequence"/>
</dbReference>
<dbReference type="Gene3D" id="3.40.50.1820">
    <property type="entry name" value="alpha/beta hydrolase"/>
    <property type="match status" value="1"/>
</dbReference>
<evidence type="ECO:0000313" key="2">
    <source>
        <dbReference type="EMBL" id="KGN38844.1"/>
    </source>
</evidence>
<sequence>MWRPLVPALSAAHRVVTPDLRGWGETPLPGGRYTDADDLAHLLDELGIDRATLVGASFGGRVALEFAAMHPDRVDTLVLLNPAYRGLEVTDPAIIEFDEQEDALLESGDIDGAVSLNVDLWLGPAATDEARVDLARMQRHAFEVQLAADELDPPPQPDRLEVDATQLHLPTTIVTGAHDATHFREVAALLTREIESSALVELDWAGHLPALERPVAVADLLLAHLDGRGVAPVV</sequence>
<evidence type="ECO:0000259" key="1">
    <source>
        <dbReference type="Pfam" id="PF00561"/>
    </source>
</evidence>
<accession>A0A0A0JQ20</accession>
<dbReference type="Pfam" id="PF00561">
    <property type="entry name" value="Abhydrolase_1"/>
    <property type="match status" value="1"/>
</dbReference>